<comment type="caution">
    <text evidence="2">The sequence shown here is derived from an EMBL/GenBank/DDBJ whole genome shotgun (WGS) entry which is preliminary data.</text>
</comment>
<dbReference type="Proteomes" id="UP000237105">
    <property type="component" value="Unassembled WGS sequence"/>
</dbReference>
<proteinExistence type="predicted"/>
<evidence type="ECO:0000256" key="1">
    <source>
        <dbReference type="SAM" id="MobiDB-lite"/>
    </source>
</evidence>
<keyword evidence="3" id="KW-1185">Reference proteome</keyword>
<name>A0A2P5B9Q6_PARAD</name>
<gene>
    <name evidence="2" type="ORF">PanWU01x14_258850</name>
</gene>
<protein>
    <submittedName>
        <fullName evidence="2">Uncharacterized protein</fullName>
    </submittedName>
</protein>
<feature type="compositionally biased region" description="Low complexity" evidence="1">
    <location>
        <begin position="41"/>
        <end position="57"/>
    </location>
</feature>
<sequence length="126" mass="14772">MVTARELPPSRPGRHRNFSVEFHTSILVNRHRSVTLPEFSFAAPSSSSSSSSSSSPSRPLSRKNRRSKIKENTRNLLIRGSFRERERGVGERKRKRKIVCFFFVRERERERERARCVLPSTNEERE</sequence>
<feature type="region of interest" description="Disordered" evidence="1">
    <location>
        <begin position="41"/>
        <end position="74"/>
    </location>
</feature>
<evidence type="ECO:0000313" key="2">
    <source>
        <dbReference type="EMBL" id="PON45522.1"/>
    </source>
</evidence>
<organism evidence="2 3">
    <name type="scientific">Parasponia andersonii</name>
    <name type="common">Sponia andersonii</name>
    <dbReference type="NCBI Taxonomy" id="3476"/>
    <lineage>
        <taxon>Eukaryota</taxon>
        <taxon>Viridiplantae</taxon>
        <taxon>Streptophyta</taxon>
        <taxon>Embryophyta</taxon>
        <taxon>Tracheophyta</taxon>
        <taxon>Spermatophyta</taxon>
        <taxon>Magnoliopsida</taxon>
        <taxon>eudicotyledons</taxon>
        <taxon>Gunneridae</taxon>
        <taxon>Pentapetalae</taxon>
        <taxon>rosids</taxon>
        <taxon>fabids</taxon>
        <taxon>Rosales</taxon>
        <taxon>Cannabaceae</taxon>
        <taxon>Parasponia</taxon>
    </lineage>
</organism>
<dbReference type="EMBL" id="JXTB01000329">
    <property type="protein sequence ID" value="PON45522.1"/>
    <property type="molecule type" value="Genomic_DNA"/>
</dbReference>
<accession>A0A2P5B9Q6</accession>
<reference evidence="3" key="1">
    <citation type="submission" date="2016-06" db="EMBL/GenBank/DDBJ databases">
        <title>Parallel loss of symbiosis genes in relatives of nitrogen-fixing non-legume Parasponia.</title>
        <authorList>
            <person name="Van Velzen R."/>
            <person name="Holmer R."/>
            <person name="Bu F."/>
            <person name="Rutten L."/>
            <person name="Van Zeijl A."/>
            <person name="Liu W."/>
            <person name="Santuari L."/>
            <person name="Cao Q."/>
            <person name="Sharma T."/>
            <person name="Shen D."/>
            <person name="Roswanjaya Y."/>
            <person name="Wardhani T."/>
            <person name="Kalhor M.S."/>
            <person name="Jansen J."/>
            <person name="Van den Hoogen J."/>
            <person name="Gungor B."/>
            <person name="Hartog M."/>
            <person name="Hontelez J."/>
            <person name="Verver J."/>
            <person name="Yang W.-C."/>
            <person name="Schijlen E."/>
            <person name="Repin R."/>
            <person name="Schilthuizen M."/>
            <person name="Schranz E."/>
            <person name="Heidstra R."/>
            <person name="Miyata K."/>
            <person name="Fedorova E."/>
            <person name="Kohlen W."/>
            <person name="Bisseling T."/>
            <person name="Smit S."/>
            <person name="Geurts R."/>
        </authorList>
    </citation>
    <scope>NUCLEOTIDE SEQUENCE [LARGE SCALE GENOMIC DNA]</scope>
    <source>
        <strain evidence="3">cv. WU1-14</strain>
    </source>
</reference>
<dbReference type="AlphaFoldDB" id="A0A2P5B9Q6"/>
<evidence type="ECO:0000313" key="3">
    <source>
        <dbReference type="Proteomes" id="UP000237105"/>
    </source>
</evidence>